<dbReference type="AlphaFoldDB" id="A0A6C0DRA0"/>
<name>A0A6C0DRA0_9ZZZZ</name>
<organism evidence="1">
    <name type="scientific">viral metagenome</name>
    <dbReference type="NCBI Taxonomy" id="1070528"/>
    <lineage>
        <taxon>unclassified sequences</taxon>
        <taxon>metagenomes</taxon>
        <taxon>organismal metagenomes</taxon>
    </lineage>
</organism>
<dbReference type="EMBL" id="MN739660">
    <property type="protein sequence ID" value="QHT18931.1"/>
    <property type="molecule type" value="Genomic_DNA"/>
</dbReference>
<evidence type="ECO:0000313" key="1">
    <source>
        <dbReference type="EMBL" id="QHT18931.1"/>
    </source>
</evidence>
<sequence>MKMSNIPYEIISNIVDYVSNEIGFDYKYCRYRKIWRFFYNKSNKIYKELNDLLENKWCVRRFYDMSNPETRKIEGFPNFVTKENSVLNSSLGVLYYTPPIKTYDNKKIKVDVYTTITGNTVISLYKKSGTVVNMFHKITIPNNVI</sequence>
<accession>A0A6C0DRA0</accession>
<reference evidence="1" key="1">
    <citation type="journal article" date="2020" name="Nature">
        <title>Giant virus diversity and host interactions through global metagenomics.</title>
        <authorList>
            <person name="Schulz F."/>
            <person name="Roux S."/>
            <person name="Paez-Espino D."/>
            <person name="Jungbluth S."/>
            <person name="Walsh D.A."/>
            <person name="Denef V.J."/>
            <person name="McMahon K.D."/>
            <person name="Konstantinidis K.T."/>
            <person name="Eloe-Fadrosh E.A."/>
            <person name="Kyrpides N.C."/>
            <person name="Woyke T."/>
        </authorList>
    </citation>
    <scope>NUCLEOTIDE SEQUENCE</scope>
    <source>
        <strain evidence="1">GVMAG-M-3300023174-49</strain>
    </source>
</reference>
<protein>
    <submittedName>
        <fullName evidence="1">Uncharacterized protein</fullName>
    </submittedName>
</protein>
<proteinExistence type="predicted"/>